<keyword evidence="3" id="KW-1185">Reference proteome</keyword>
<dbReference type="EMBL" id="JAHRHJ020000007">
    <property type="protein sequence ID" value="KAH9308469.1"/>
    <property type="molecule type" value="Genomic_DNA"/>
</dbReference>
<dbReference type="InterPro" id="IPR057217">
    <property type="entry name" value="DUF7895"/>
</dbReference>
<protein>
    <recommendedName>
        <fullName evidence="1">DUF7895 domain-containing protein</fullName>
    </recommendedName>
</protein>
<comment type="caution">
    <text evidence="2">The sequence shown here is derived from an EMBL/GenBank/DDBJ whole genome shotgun (WGS) entry which is preliminary data.</text>
</comment>
<evidence type="ECO:0000313" key="2">
    <source>
        <dbReference type="EMBL" id="KAH9308469.1"/>
    </source>
</evidence>
<name>A0AA38FQJ4_TAXCH</name>
<feature type="non-terminal residue" evidence="2">
    <location>
        <position position="113"/>
    </location>
</feature>
<feature type="domain" description="DUF7895" evidence="1">
    <location>
        <begin position="66"/>
        <end position="113"/>
    </location>
</feature>
<dbReference type="PANTHER" id="PTHR37230">
    <property type="entry name" value="OS06G0731300 PROTEIN"/>
    <property type="match status" value="1"/>
</dbReference>
<dbReference type="Proteomes" id="UP000824469">
    <property type="component" value="Unassembled WGS sequence"/>
</dbReference>
<dbReference type="OMA" id="ICCECNG"/>
<sequence length="113" mass="12159">MFDEDKRRVQKWASHVNIACPSKYGKCKYVTRNALPDVTTTMMLVVVVGATASILTKKTKSSESKQKICGTCSGSGICGECSGEGFILKSISKEATEKARKNAKDAATRYTAG</sequence>
<dbReference type="PANTHER" id="PTHR37230:SF1">
    <property type="entry name" value="OS06G0731300 PROTEIN"/>
    <property type="match status" value="1"/>
</dbReference>
<reference evidence="2 3" key="1">
    <citation type="journal article" date="2021" name="Nat. Plants">
        <title>The Taxus genome provides insights into paclitaxel biosynthesis.</title>
        <authorList>
            <person name="Xiong X."/>
            <person name="Gou J."/>
            <person name="Liao Q."/>
            <person name="Li Y."/>
            <person name="Zhou Q."/>
            <person name="Bi G."/>
            <person name="Li C."/>
            <person name="Du R."/>
            <person name="Wang X."/>
            <person name="Sun T."/>
            <person name="Guo L."/>
            <person name="Liang H."/>
            <person name="Lu P."/>
            <person name="Wu Y."/>
            <person name="Zhang Z."/>
            <person name="Ro D.K."/>
            <person name="Shang Y."/>
            <person name="Huang S."/>
            <person name="Yan J."/>
        </authorList>
    </citation>
    <scope>NUCLEOTIDE SEQUENCE [LARGE SCALE GENOMIC DNA]</scope>
    <source>
        <strain evidence="2">Ta-2019</strain>
    </source>
</reference>
<accession>A0AA38FQJ4</accession>
<evidence type="ECO:0000313" key="3">
    <source>
        <dbReference type="Proteomes" id="UP000824469"/>
    </source>
</evidence>
<organism evidence="2 3">
    <name type="scientific">Taxus chinensis</name>
    <name type="common">Chinese yew</name>
    <name type="synonym">Taxus wallichiana var. chinensis</name>
    <dbReference type="NCBI Taxonomy" id="29808"/>
    <lineage>
        <taxon>Eukaryota</taxon>
        <taxon>Viridiplantae</taxon>
        <taxon>Streptophyta</taxon>
        <taxon>Embryophyta</taxon>
        <taxon>Tracheophyta</taxon>
        <taxon>Spermatophyta</taxon>
        <taxon>Pinopsida</taxon>
        <taxon>Pinidae</taxon>
        <taxon>Conifers II</taxon>
        <taxon>Cupressales</taxon>
        <taxon>Taxaceae</taxon>
        <taxon>Taxus</taxon>
    </lineage>
</organism>
<gene>
    <name evidence="2" type="ORF">KI387_036380</name>
</gene>
<proteinExistence type="predicted"/>
<evidence type="ECO:0000259" key="1">
    <source>
        <dbReference type="Pfam" id="PF25433"/>
    </source>
</evidence>
<dbReference type="Pfam" id="PF25433">
    <property type="entry name" value="DUF7895"/>
    <property type="match status" value="1"/>
</dbReference>
<dbReference type="AlphaFoldDB" id="A0AA38FQJ4"/>